<evidence type="ECO:0000259" key="7">
    <source>
        <dbReference type="PROSITE" id="PS51790"/>
    </source>
</evidence>
<reference evidence="8" key="1">
    <citation type="submission" date="2023-07" db="EMBL/GenBank/DDBJ databases">
        <authorList>
            <consortium name="AG Swart"/>
            <person name="Singh M."/>
            <person name="Singh A."/>
            <person name="Seah K."/>
            <person name="Emmerich C."/>
        </authorList>
    </citation>
    <scope>NUCLEOTIDE SEQUENCE</scope>
    <source>
        <strain evidence="8">DP1</strain>
    </source>
</reference>
<comment type="caution">
    <text evidence="8">The sequence shown here is derived from an EMBL/GenBank/DDBJ whole genome shotgun (WGS) entry which is preliminary data.</text>
</comment>
<comment type="catalytic activity">
    <reaction evidence="5 6">
        <text>L-methionyl-[protein] + [thioredoxin]-disulfide + H2O = L-methionyl-(R)-S-oxide-[protein] + [thioredoxin]-dithiol</text>
        <dbReference type="Rhea" id="RHEA:24164"/>
        <dbReference type="Rhea" id="RHEA-COMP:10698"/>
        <dbReference type="Rhea" id="RHEA-COMP:10700"/>
        <dbReference type="Rhea" id="RHEA-COMP:12313"/>
        <dbReference type="Rhea" id="RHEA-COMP:12314"/>
        <dbReference type="ChEBI" id="CHEBI:15377"/>
        <dbReference type="ChEBI" id="CHEBI:16044"/>
        <dbReference type="ChEBI" id="CHEBI:29950"/>
        <dbReference type="ChEBI" id="CHEBI:45764"/>
        <dbReference type="ChEBI" id="CHEBI:50058"/>
        <dbReference type="EC" id="1.8.4.12"/>
    </reaction>
</comment>
<dbReference type="InterPro" id="IPR011057">
    <property type="entry name" value="Mss4-like_sf"/>
</dbReference>
<dbReference type="EC" id="1.8.4.12" evidence="6"/>
<dbReference type="PROSITE" id="PS51790">
    <property type="entry name" value="MSRB"/>
    <property type="match status" value="1"/>
</dbReference>
<evidence type="ECO:0000256" key="1">
    <source>
        <dbReference type="ARBA" id="ARBA00007174"/>
    </source>
</evidence>
<dbReference type="Proteomes" id="UP001295684">
    <property type="component" value="Unassembled WGS sequence"/>
</dbReference>
<dbReference type="SUPFAM" id="SSF51316">
    <property type="entry name" value="Mss4-like"/>
    <property type="match status" value="1"/>
</dbReference>
<evidence type="ECO:0000313" key="9">
    <source>
        <dbReference type="Proteomes" id="UP001295684"/>
    </source>
</evidence>
<feature type="domain" description="MsrB" evidence="7">
    <location>
        <begin position="4"/>
        <end position="124"/>
    </location>
</feature>
<proteinExistence type="inferred from homology"/>
<dbReference type="EMBL" id="CAMPGE010022051">
    <property type="protein sequence ID" value="CAI2380131.1"/>
    <property type="molecule type" value="Genomic_DNA"/>
</dbReference>
<sequence length="164" mass="18510">METDEDLKARLTRMQYKVTQEGGTEPPFSGKYDSHFEKGIYNCIICGSLLFKSEHKYECGCGWPGFWEKDGDIKFIKDYSFGMARTEVQCNKCNSHLGHVFNDGPEPTGLRYCINSASLNFVGSKVKNGGKFKTVKPNDAVKGPASRGFSTLQRSFMLLRRIRV</sequence>
<keyword evidence="2 6" id="KW-0479">Metal-binding</keyword>
<evidence type="ECO:0000256" key="4">
    <source>
        <dbReference type="ARBA" id="ARBA00023002"/>
    </source>
</evidence>
<dbReference type="GO" id="GO:0033743">
    <property type="term" value="F:peptide-methionine (R)-S-oxide reductase activity"/>
    <property type="evidence" value="ECO:0007669"/>
    <property type="project" value="UniProtKB-EC"/>
</dbReference>
<gene>
    <name evidence="8" type="ORF">ECRASSUSDP1_LOCUS21559</name>
</gene>
<dbReference type="Gene3D" id="2.170.150.20">
    <property type="entry name" value="Peptide methionine sulfoxide reductase"/>
    <property type="match status" value="1"/>
</dbReference>
<comment type="cofactor">
    <cofactor evidence="6">
        <name>Zn(2+)</name>
        <dbReference type="ChEBI" id="CHEBI:29105"/>
    </cofactor>
    <text evidence="6">Binds 1 zinc ion per subunit.</text>
</comment>
<dbReference type="Pfam" id="PF01641">
    <property type="entry name" value="SelR"/>
    <property type="match status" value="1"/>
</dbReference>
<dbReference type="FunFam" id="2.170.150.20:FF:000001">
    <property type="entry name" value="Peptide methionine sulfoxide reductase MsrB"/>
    <property type="match status" value="1"/>
</dbReference>
<evidence type="ECO:0000256" key="6">
    <source>
        <dbReference type="RuleBase" id="RU365044"/>
    </source>
</evidence>
<protein>
    <recommendedName>
        <fullName evidence="6">Peptide-methionine (R)-S-oxide reductase</fullName>
        <ecNumber evidence="6">1.8.4.12</ecNumber>
    </recommendedName>
</protein>
<dbReference type="AlphaFoldDB" id="A0AAD1XX31"/>
<evidence type="ECO:0000256" key="5">
    <source>
        <dbReference type="ARBA" id="ARBA00048488"/>
    </source>
</evidence>
<dbReference type="PANTHER" id="PTHR10173:SF52">
    <property type="entry name" value="METHIONINE-R-SULFOXIDE REDUCTASE B1"/>
    <property type="match status" value="1"/>
</dbReference>
<keyword evidence="3 6" id="KW-0862">Zinc</keyword>
<dbReference type="GO" id="GO:0006979">
    <property type="term" value="P:response to oxidative stress"/>
    <property type="evidence" value="ECO:0007669"/>
    <property type="project" value="InterPro"/>
</dbReference>
<dbReference type="InterPro" id="IPR028427">
    <property type="entry name" value="Met_Sox_Rdtase_MsrB"/>
</dbReference>
<keyword evidence="4 6" id="KW-0560">Oxidoreductase</keyword>
<dbReference type="GO" id="GO:0005737">
    <property type="term" value="C:cytoplasm"/>
    <property type="evidence" value="ECO:0007669"/>
    <property type="project" value="TreeGrafter"/>
</dbReference>
<dbReference type="InterPro" id="IPR002579">
    <property type="entry name" value="Met_Sox_Rdtase_MsrB_dom"/>
</dbReference>
<dbReference type="NCBIfam" id="TIGR00357">
    <property type="entry name" value="peptide-methionine (R)-S-oxide reductase MsrB"/>
    <property type="match status" value="1"/>
</dbReference>
<dbReference type="GO" id="GO:0046872">
    <property type="term" value="F:metal ion binding"/>
    <property type="evidence" value="ECO:0007669"/>
    <property type="project" value="UniProtKB-KW"/>
</dbReference>
<evidence type="ECO:0000256" key="3">
    <source>
        <dbReference type="ARBA" id="ARBA00022833"/>
    </source>
</evidence>
<dbReference type="GO" id="GO:0030091">
    <property type="term" value="P:protein repair"/>
    <property type="evidence" value="ECO:0007669"/>
    <property type="project" value="InterPro"/>
</dbReference>
<evidence type="ECO:0000313" key="8">
    <source>
        <dbReference type="EMBL" id="CAI2380131.1"/>
    </source>
</evidence>
<evidence type="ECO:0000256" key="2">
    <source>
        <dbReference type="ARBA" id="ARBA00022723"/>
    </source>
</evidence>
<organism evidence="8 9">
    <name type="scientific">Euplotes crassus</name>
    <dbReference type="NCBI Taxonomy" id="5936"/>
    <lineage>
        <taxon>Eukaryota</taxon>
        <taxon>Sar</taxon>
        <taxon>Alveolata</taxon>
        <taxon>Ciliophora</taxon>
        <taxon>Intramacronucleata</taxon>
        <taxon>Spirotrichea</taxon>
        <taxon>Hypotrichia</taxon>
        <taxon>Euplotida</taxon>
        <taxon>Euplotidae</taxon>
        <taxon>Moneuplotes</taxon>
    </lineage>
</organism>
<keyword evidence="9" id="KW-1185">Reference proteome</keyword>
<name>A0AAD1XX31_EUPCR</name>
<accession>A0AAD1XX31</accession>
<dbReference type="PANTHER" id="PTHR10173">
    <property type="entry name" value="METHIONINE SULFOXIDE REDUCTASE"/>
    <property type="match status" value="1"/>
</dbReference>
<comment type="similarity">
    <text evidence="1 6">Belongs to the MsrB Met sulfoxide reductase family.</text>
</comment>